<dbReference type="InterPro" id="IPR011993">
    <property type="entry name" value="PH-like_dom_sf"/>
</dbReference>
<evidence type="ECO:0000313" key="3">
    <source>
        <dbReference type="EMBL" id="PNW73983.1"/>
    </source>
</evidence>
<dbReference type="STRING" id="3055.A0A2K3D0C1"/>
<dbReference type="GO" id="GO:0016192">
    <property type="term" value="P:vesicle-mediated transport"/>
    <property type="evidence" value="ECO:0000318"/>
    <property type="project" value="GO_Central"/>
</dbReference>
<dbReference type="Pfam" id="PF07933">
    <property type="entry name" value="DUF1681"/>
    <property type="match status" value="1"/>
</dbReference>
<feature type="domain" description="NECAP PHear" evidence="2">
    <location>
        <begin position="7"/>
        <end position="155"/>
    </location>
</feature>
<dbReference type="AlphaFoldDB" id="A0A2K3D0C1"/>
<evidence type="ECO:0000313" key="4">
    <source>
        <dbReference type="Proteomes" id="UP000006906"/>
    </source>
</evidence>
<dbReference type="Gramene" id="PNW73983">
    <property type="protein sequence ID" value="PNW73983"/>
    <property type="gene ID" value="CHLRE_13g580500v5"/>
</dbReference>
<gene>
    <name evidence="3" type="ORF">CHLRE_13g580500v5</name>
</gene>
<proteinExistence type="predicted"/>
<dbReference type="Gene3D" id="2.30.29.30">
    <property type="entry name" value="Pleckstrin-homology domain (PH domain)/Phosphotyrosine-binding domain (PTB)"/>
    <property type="match status" value="1"/>
</dbReference>
<dbReference type="GO" id="GO:0006897">
    <property type="term" value="P:endocytosis"/>
    <property type="evidence" value="ECO:0007669"/>
    <property type="project" value="InterPro"/>
</dbReference>
<feature type="region of interest" description="Disordered" evidence="1">
    <location>
        <begin position="190"/>
        <end position="238"/>
    </location>
</feature>
<name>A0A2K3D0C1_CHLRE</name>
<dbReference type="FunCoup" id="A0A2K3D0C1">
    <property type="interactions" value="256"/>
</dbReference>
<evidence type="ECO:0000259" key="2">
    <source>
        <dbReference type="Pfam" id="PF07933"/>
    </source>
</evidence>
<dbReference type="EMBL" id="CM008974">
    <property type="protein sequence ID" value="PNW73983.1"/>
    <property type="molecule type" value="Genomic_DNA"/>
</dbReference>
<dbReference type="ExpressionAtlas" id="A0A2K3D0C1">
    <property type="expression patterns" value="baseline"/>
</dbReference>
<evidence type="ECO:0000256" key="1">
    <source>
        <dbReference type="SAM" id="MobiDB-lite"/>
    </source>
</evidence>
<organism evidence="3 4">
    <name type="scientific">Chlamydomonas reinhardtii</name>
    <name type="common">Chlamydomonas smithii</name>
    <dbReference type="NCBI Taxonomy" id="3055"/>
    <lineage>
        <taxon>Eukaryota</taxon>
        <taxon>Viridiplantae</taxon>
        <taxon>Chlorophyta</taxon>
        <taxon>core chlorophytes</taxon>
        <taxon>Chlorophyceae</taxon>
        <taxon>CS clade</taxon>
        <taxon>Chlamydomonadales</taxon>
        <taxon>Chlamydomonadaceae</taxon>
        <taxon>Chlamydomonas</taxon>
    </lineage>
</organism>
<reference evidence="3 4" key="1">
    <citation type="journal article" date="2007" name="Science">
        <title>The Chlamydomonas genome reveals the evolution of key animal and plant functions.</title>
        <authorList>
            <person name="Merchant S.S."/>
            <person name="Prochnik S.E."/>
            <person name="Vallon O."/>
            <person name="Harris E.H."/>
            <person name="Karpowicz S.J."/>
            <person name="Witman G.B."/>
            <person name="Terry A."/>
            <person name="Salamov A."/>
            <person name="Fritz-Laylin L.K."/>
            <person name="Marechal-Drouard L."/>
            <person name="Marshall W.F."/>
            <person name="Qu L.H."/>
            <person name="Nelson D.R."/>
            <person name="Sanderfoot A.A."/>
            <person name="Spalding M.H."/>
            <person name="Kapitonov V.V."/>
            <person name="Ren Q."/>
            <person name="Ferris P."/>
            <person name="Lindquist E."/>
            <person name="Shapiro H."/>
            <person name="Lucas S.M."/>
            <person name="Grimwood J."/>
            <person name="Schmutz J."/>
            <person name="Cardol P."/>
            <person name="Cerutti H."/>
            <person name="Chanfreau G."/>
            <person name="Chen C.L."/>
            <person name="Cognat V."/>
            <person name="Croft M.T."/>
            <person name="Dent R."/>
            <person name="Dutcher S."/>
            <person name="Fernandez E."/>
            <person name="Fukuzawa H."/>
            <person name="Gonzalez-Ballester D."/>
            <person name="Gonzalez-Halphen D."/>
            <person name="Hallmann A."/>
            <person name="Hanikenne M."/>
            <person name="Hippler M."/>
            <person name="Inwood W."/>
            <person name="Jabbari K."/>
            <person name="Kalanon M."/>
            <person name="Kuras R."/>
            <person name="Lefebvre P.A."/>
            <person name="Lemaire S.D."/>
            <person name="Lobanov A.V."/>
            <person name="Lohr M."/>
            <person name="Manuell A."/>
            <person name="Meier I."/>
            <person name="Mets L."/>
            <person name="Mittag M."/>
            <person name="Mittelmeier T."/>
            <person name="Moroney J.V."/>
            <person name="Moseley J."/>
            <person name="Napoli C."/>
            <person name="Nedelcu A.M."/>
            <person name="Niyogi K."/>
            <person name="Novoselov S.V."/>
            <person name="Paulsen I.T."/>
            <person name="Pazour G."/>
            <person name="Purton S."/>
            <person name="Ral J.P."/>
            <person name="Riano-Pachon D.M."/>
            <person name="Riekhof W."/>
            <person name="Rymarquis L."/>
            <person name="Schroda M."/>
            <person name="Stern D."/>
            <person name="Umen J."/>
            <person name="Willows R."/>
            <person name="Wilson N."/>
            <person name="Zimmer S.L."/>
            <person name="Allmer J."/>
            <person name="Balk J."/>
            <person name="Bisova K."/>
            <person name="Chen C.J."/>
            <person name="Elias M."/>
            <person name="Gendler K."/>
            <person name="Hauser C."/>
            <person name="Lamb M.R."/>
            <person name="Ledford H."/>
            <person name="Long J.C."/>
            <person name="Minagawa J."/>
            <person name="Page M.D."/>
            <person name="Pan J."/>
            <person name="Pootakham W."/>
            <person name="Roje S."/>
            <person name="Rose A."/>
            <person name="Stahlberg E."/>
            <person name="Terauchi A.M."/>
            <person name="Yang P."/>
            <person name="Ball S."/>
            <person name="Bowler C."/>
            <person name="Dieckmann C.L."/>
            <person name="Gladyshev V.N."/>
            <person name="Green P."/>
            <person name="Jorgensen R."/>
            <person name="Mayfield S."/>
            <person name="Mueller-Roeber B."/>
            <person name="Rajamani S."/>
            <person name="Sayre R.T."/>
            <person name="Brokstein P."/>
            <person name="Dubchak I."/>
            <person name="Goodstein D."/>
            <person name="Hornick L."/>
            <person name="Huang Y.W."/>
            <person name="Jhaveri J."/>
            <person name="Luo Y."/>
            <person name="Martinez D."/>
            <person name="Ngau W.C."/>
            <person name="Otillar B."/>
            <person name="Poliakov A."/>
            <person name="Porter A."/>
            <person name="Szajkowski L."/>
            <person name="Werner G."/>
            <person name="Zhou K."/>
            <person name="Grigoriev I.V."/>
            <person name="Rokhsar D.S."/>
            <person name="Grossman A.R."/>
        </authorList>
    </citation>
    <scope>NUCLEOTIDE SEQUENCE [LARGE SCALE GENOMIC DNA]</scope>
    <source>
        <strain evidence="4">CC-503</strain>
    </source>
</reference>
<protein>
    <recommendedName>
        <fullName evidence="2">NECAP PHear domain-containing protein</fullName>
    </recommendedName>
</protein>
<dbReference type="PANTHER" id="PTHR12847:SF9">
    <property type="entry name" value="NECAP-LIKE PROTEIN CG9132"/>
    <property type="match status" value="1"/>
</dbReference>
<dbReference type="PANTHER" id="PTHR12847">
    <property type="entry name" value="ATP-BINDING CASSETTE ABC TRANSPORTER-RELATED"/>
    <property type="match status" value="1"/>
</dbReference>
<dbReference type="GO" id="GO:0030125">
    <property type="term" value="C:clathrin vesicle coat"/>
    <property type="evidence" value="ECO:0000318"/>
    <property type="project" value="GO_Central"/>
</dbReference>
<feature type="compositionally biased region" description="Acidic residues" evidence="1">
    <location>
        <begin position="227"/>
        <end position="238"/>
    </location>
</feature>
<accession>A0A2K3D0C1</accession>
<sequence length="238" mass="25071">MVGVGLPPAGTGGHRADKWDVDKWFKALKVELIAIDDSMLVRLSDQESAELFAECPLPDDGTPLTTAVEPVVDSSRYFVLRVVDKETTKHAFIGLGFRERTDASGFTTGLDEYRKYLLRKKEAEAMKAEHEAQENGEGERRDYSLKSNIVIPLKIGSMKRDTEAVASTSSNGSSASAGADVATQGVAALRLAPPPPPGQKVAPTATATDAPKPALTAAGGGAPAAGDADDEWGDFATA</sequence>
<dbReference type="Proteomes" id="UP000006906">
    <property type="component" value="Chromosome 13"/>
</dbReference>
<feature type="compositionally biased region" description="Low complexity" evidence="1">
    <location>
        <begin position="202"/>
        <end position="217"/>
    </location>
</feature>
<dbReference type="KEGG" id="cre:CHLRE_13g580500v5"/>
<dbReference type="RefSeq" id="XP_042917531.1">
    <property type="nucleotide sequence ID" value="XM_043069555.1"/>
</dbReference>
<keyword evidence="4" id="KW-1185">Reference proteome</keyword>
<dbReference type="GeneID" id="5719313"/>
<dbReference type="InterPro" id="IPR012466">
    <property type="entry name" value="NECAP_PHear"/>
</dbReference>
<dbReference type="OrthoDB" id="10265489at2759"/>
<dbReference type="InParanoid" id="A0A2K3D0C1"/>
<dbReference type="SUPFAM" id="SSF50729">
    <property type="entry name" value="PH domain-like"/>
    <property type="match status" value="1"/>
</dbReference>